<keyword evidence="2" id="KW-0238">DNA-binding</keyword>
<dbReference type="GO" id="GO:0003677">
    <property type="term" value="F:DNA binding"/>
    <property type="evidence" value="ECO:0007669"/>
    <property type="project" value="UniProtKB-KW"/>
</dbReference>
<dbReference type="PANTHER" id="PTHR24567:SF75">
    <property type="entry name" value="FUMARATE AND NITRATE REDUCTION REGULATORY PROTEIN"/>
    <property type="match status" value="1"/>
</dbReference>
<dbReference type="Gene3D" id="2.60.120.10">
    <property type="entry name" value="Jelly Rolls"/>
    <property type="match status" value="1"/>
</dbReference>
<accession>A0A1W9HUS6</accession>
<name>A0A1W9HUS6_9HYPH</name>
<feature type="domain" description="Cyclic nucleotide-binding" evidence="4">
    <location>
        <begin position="28"/>
        <end position="97"/>
    </location>
</feature>
<dbReference type="CDD" id="cd00092">
    <property type="entry name" value="HTH_CRP"/>
    <property type="match status" value="1"/>
</dbReference>
<dbReference type="InterPro" id="IPR036390">
    <property type="entry name" value="WH_DNA-bd_sf"/>
</dbReference>
<evidence type="ECO:0000256" key="2">
    <source>
        <dbReference type="ARBA" id="ARBA00023125"/>
    </source>
</evidence>
<dbReference type="STRING" id="1827387.A4S15_12490"/>
<dbReference type="Pfam" id="PF00027">
    <property type="entry name" value="cNMP_binding"/>
    <property type="match status" value="1"/>
</dbReference>
<comment type="caution">
    <text evidence="6">The sequence shown here is derived from an EMBL/GenBank/DDBJ whole genome shotgun (WGS) entry which is preliminary data.</text>
</comment>
<dbReference type="InterPro" id="IPR036388">
    <property type="entry name" value="WH-like_DNA-bd_sf"/>
</dbReference>
<dbReference type="EMBL" id="LWDL01000022">
    <property type="protein sequence ID" value="OQW51037.1"/>
    <property type="molecule type" value="Genomic_DNA"/>
</dbReference>
<dbReference type="AlphaFoldDB" id="A0A1W9HUS6"/>
<reference evidence="6 7" key="1">
    <citation type="journal article" date="2017" name="Water Res.">
        <title>Comammox in drinking water systems.</title>
        <authorList>
            <person name="Wang Y."/>
            <person name="Ma L."/>
            <person name="Mao Y."/>
            <person name="Jiang X."/>
            <person name="Xia Y."/>
            <person name="Yu K."/>
            <person name="Li B."/>
            <person name="Zhang T."/>
        </authorList>
    </citation>
    <scope>NUCLEOTIDE SEQUENCE [LARGE SCALE GENOMIC DNA]</scope>
    <source>
        <strain evidence="6">SG_bin8</strain>
    </source>
</reference>
<dbReference type="GO" id="GO:0005829">
    <property type="term" value="C:cytosol"/>
    <property type="evidence" value="ECO:0007669"/>
    <property type="project" value="TreeGrafter"/>
</dbReference>
<dbReference type="InterPro" id="IPR014710">
    <property type="entry name" value="RmlC-like_jellyroll"/>
</dbReference>
<dbReference type="SMART" id="SM00100">
    <property type="entry name" value="cNMP"/>
    <property type="match status" value="1"/>
</dbReference>
<sequence>MNCHPEVCRSGIATANSCEACWVRRGSVCAALSSDELAVLASLAQKAEFAPKKALFLQGDRVVSVFNITSGVVRLYKLLADGRRQVIGFALPGDFLGLARGDAYDFSADAVDHVSACAFSRADYTALADAKPNLLRQLYDFAAHELALAQDQMVLLGRRTAEEKVICFLLRLQERWARIEGNASVMVPLPMNRQDIADFLGLTIETVSRTFTRLARDKTILNVSHGVRLMNPDRMARIAAA</sequence>
<protein>
    <submittedName>
        <fullName evidence="6">Nitrogen fixation protein FixK</fullName>
    </submittedName>
</protein>
<organism evidence="6 7">
    <name type="scientific">Candidatus Raskinella chloraquaticus</name>
    <dbReference type="NCBI Taxonomy" id="1951219"/>
    <lineage>
        <taxon>Bacteria</taxon>
        <taxon>Pseudomonadati</taxon>
        <taxon>Pseudomonadota</taxon>
        <taxon>Alphaproteobacteria</taxon>
        <taxon>Hyphomicrobiales</taxon>
        <taxon>Phreatobacteraceae</taxon>
        <taxon>Candidatus Raskinella</taxon>
    </lineage>
</organism>
<dbReference type="SUPFAM" id="SSF46785">
    <property type="entry name" value="Winged helix' DNA-binding domain"/>
    <property type="match status" value="1"/>
</dbReference>
<dbReference type="InterPro" id="IPR050397">
    <property type="entry name" value="Env_Response_Regulators"/>
</dbReference>
<evidence type="ECO:0000313" key="6">
    <source>
        <dbReference type="EMBL" id="OQW51037.1"/>
    </source>
</evidence>
<keyword evidence="3" id="KW-0804">Transcription</keyword>
<evidence type="ECO:0000259" key="5">
    <source>
        <dbReference type="PROSITE" id="PS51063"/>
    </source>
</evidence>
<dbReference type="Gene3D" id="1.10.10.10">
    <property type="entry name" value="Winged helix-like DNA-binding domain superfamily/Winged helix DNA-binding domain"/>
    <property type="match status" value="1"/>
</dbReference>
<gene>
    <name evidence="6" type="ORF">A4S15_12490</name>
</gene>
<dbReference type="GO" id="GO:0003700">
    <property type="term" value="F:DNA-binding transcription factor activity"/>
    <property type="evidence" value="ECO:0007669"/>
    <property type="project" value="TreeGrafter"/>
</dbReference>
<feature type="domain" description="HTH crp-type" evidence="5">
    <location>
        <begin position="159"/>
        <end position="233"/>
    </location>
</feature>
<dbReference type="PROSITE" id="PS51063">
    <property type="entry name" value="HTH_CRP_2"/>
    <property type="match status" value="1"/>
</dbReference>
<dbReference type="InterPro" id="IPR000595">
    <property type="entry name" value="cNMP-bd_dom"/>
</dbReference>
<dbReference type="InterPro" id="IPR012318">
    <property type="entry name" value="HTH_CRP"/>
</dbReference>
<dbReference type="SMART" id="SM00419">
    <property type="entry name" value="HTH_CRP"/>
    <property type="match status" value="1"/>
</dbReference>
<dbReference type="PANTHER" id="PTHR24567">
    <property type="entry name" value="CRP FAMILY TRANSCRIPTIONAL REGULATORY PROTEIN"/>
    <property type="match status" value="1"/>
</dbReference>
<keyword evidence="1" id="KW-0805">Transcription regulation</keyword>
<evidence type="ECO:0000256" key="3">
    <source>
        <dbReference type="ARBA" id="ARBA00023163"/>
    </source>
</evidence>
<dbReference type="Pfam" id="PF00325">
    <property type="entry name" value="Crp"/>
    <property type="match status" value="1"/>
</dbReference>
<evidence type="ECO:0000313" key="7">
    <source>
        <dbReference type="Proteomes" id="UP000192872"/>
    </source>
</evidence>
<evidence type="ECO:0000256" key="1">
    <source>
        <dbReference type="ARBA" id="ARBA00023015"/>
    </source>
</evidence>
<proteinExistence type="predicted"/>
<dbReference type="Proteomes" id="UP000192872">
    <property type="component" value="Unassembled WGS sequence"/>
</dbReference>
<dbReference type="SUPFAM" id="SSF51206">
    <property type="entry name" value="cAMP-binding domain-like"/>
    <property type="match status" value="1"/>
</dbReference>
<dbReference type="InterPro" id="IPR018490">
    <property type="entry name" value="cNMP-bd_dom_sf"/>
</dbReference>
<dbReference type="PRINTS" id="PR00034">
    <property type="entry name" value="HTHCRP"/>
</dbReference>
<dbReference type="PROSITE" id="PS50042">
    <property type="entry name" value="CNMP_BINDING_3"/>
    <property type="match status" value="1"/>
</dbReference>
<dbReference type="CDD" id="cd00038">
    <property type="entry name" value="CAP_ED"/>
    <property type="match status" value="1"/>
</dbReference>
<evidence type="ECO:0000259" key="4">
    <source>
        <dbReference type="PROSITE" id="PS50042"/>
    </source>
</evidence>